<comment type="caution">
    <text evidence="1">The sequence shown here is derived from an EMBL/GenBank/DDBJ whole genome shotgun (WGS) entry which is preliminary data.</text>
</comment>
<accession>A0AAV4Q860</accession>
<sequence>MTAARAGRMSPMEMRHFILVRDRLLRGPPGEGEGGCGARSCACKGKRRNWSDKNSVKTLKSDPTLCLSAARTWPL</sequence>
<dbReference type="Proteomes" id="UP001054945">
    <property type="component" value="Unassembled WGS sequence"/>
</dbReference>
<evidence type="ECO:0000313" key="1">
    <source>
        <dbReference type="EMBL" id="GIY06218.1"/>
    </source>
</evidence>
<protein>
    <submittedName>
        <fullName evidence="1">Uncharacterized protein</fullName>
    </submittedName>
</protein>
<dbReference type="AlphaFoldDB" id="A0AAV4Q860"/>
<name>A0AAV4Q860_CAEEX</name>
<gene>
    <name evidence="1" type="ORF">CEXT_41121</name>
</gene>
<evidence type="ECO:0000313" key="2">
    <source>
        <dbReference type="Proteomes" id="UP001054945"/>
    </source>
</evidence>
<keyword evidence="2" id="KW-1185">Reference proteome</keyword>
<organism evidence="1 2">
    <name type="scientific">Caerostris extrusa</name>
    <name type="common">Bark spider</name>
    <name type="synonym">Caerostris bankana</name>
    <dbReference type="NCBI Taxonomy" id="172846"/>
    <lineage>
        <taxon>Eukaryota</taxon>
        <taxon>Metazoa</taxon>
        <taxon>Ecdysozoa</taxon>
        <taxon>Arthropoda</taxon>
        <taxon>Chelicerata</taxon>
        <taxon>Arachnida</taxon>
        <taxon>Araneae</taxon>
        <taxon>Araneomorphae</taxon>
        <taxon>Entelegynae</taxon>
        <taxon>Araneoidea</taxon>
        <taxon>Araneidae</taxon>
        <taxon>Caerostris</taxon>
    </lineage>
</organism>
<reference evidence="1 2" key="1">
    <citation type="submission" date="2021-06" db="EMBL/GenBank/DDBJ databases">
        <title>Caerostris extrusa draft genome.</title>
        <authorList>
            <person name="Kono N."/>
            <person name="Arakawa K."/>
        </authorList>
    </citation>
    <scope>NUCLEOTIDE SEQUENCE [LARGE SCALE GENOMIC DNA]</scope>
</reference>
<dbReference type="EMBL" id="BPLR01005937">
    <property type="protein sequence ID" value="GIY06218.1"/>
    <property type="molecule type" value="Genomic_DNA"/>
</dbReference>
<proteinExistence type="predicted"/>